<dbReference type="InterPro" id="IPR002347">
    <property type="entry name" value="SDR_fam"/>
</dbReference>
<dbReference type="OrthoDB" id="191139at2759"/>
<keyword evidence="1" id="KW-0560">Oxidoreductase</keyword>
<organism evidence="2 3">
    <name type="scientific">Umbelopsis vinacea</name>
    <dbReference type="NCBI Taxonomy" id="44442"/>
    <lineage>
        <taxon>Eukaryota</taxon>
        <taxon>Fungi</taxon>
        <taxon>Fungi incertae sedis</taxon>
        <taxon>Mucoromycota</taxon>
        <taxon>Mucoromycotina</taxon>
        <taxon>Umbelopsidomycetes</taxon>
        <taxon>Umbelopsidales</taxon>
        <taxon>Umbelopsidaceae</taxon>
        <taxon>Umbelopsis</taxon>
    </lineage>
</organism>
<dbReference type="EMBL" id="JAEPRA010000009">
    <property type="protein sequence ID" value="KAG2180381.1"/>
    <property type="molecule type" value="Genomic_DNA"/>
</dbReference>
<accession>A0A8H7UCC0</accession>
<dbReference type="PANTHER" id="PTHR43157">
    <property type="entry name" value="PHOSPHATIDYLINOSITOL-GLYCAN BIOSYNTHESIS CLASS F PROTEIN-RELATED"/>
    <property type="match status" value="1"/>
</dbReference>
<evidence type="ECO:0000313" key="3">
    <source>
        <dbReference type="Proteomes" id="UP000612746"/>
    </source>
</evidence>
<dbReference type="AlphaFoldDB" id="A0A8H7UCC0"/>
<dbReference type="PANTHER" id="PTHR43157:SF31">
    <property type="entry name" value="PHOSPHATIDYLINOSITOL-GLYCAN BIOSYNTHESIS CLASS F PROTEIN"/>
    <property type="match status" value="1"/>
</dbReference>
<evidence type="ECO:0000256" key="1">
    <source>
        <dbReference type="ARBA" id="ARBA00023002"/>
    </source>
</evidence>
<comment type="caution">
    <text evidence="2">The sequence shown here is derived from an EMBL/GenBank/DDBJ whole genome shotgun (WGS) entry which is preliminary data.</text>
</comment>
<sequence length="401" mass="45094">MRYQSRMAKEDNGRMFPDYKSEEQSHSLWQEKFVDFVHLSCSQTSWLPVFIKVYFLGVFECIINTVHKYILPSDQGSRNDQIKSLIESARDNQSPNKRLAVITGGDTGIGCELAKALMESGMDVIITGRSERPLQHAVQRIKAAVAANEDQIFGLQLELSNFEEVQEFVRKLKKHLDGRQINVFINNAGVMNPPFKRTEDDLELQNQVNAFSTLLLTLSILPLLSKKDSRVVTTSSSVLYALNHINISKFRASYGWDGLAAYAQSKLTLALLTKHLAELVHEVNPTISINSCHPGTVRTSLFQYTTIFTLSIFRYLFNYIMLSPREGILTALHLCLHESAGSVTGELWLNGLPRPIGPVTLGLSDEAEEVEEKTVSRWLWNTSLDICGLSEVEAKKLIDSL</sequence>
<keyword evidence="3" id="KW-1185">Reference proteome</keyword>
<reference evidence="2" key="1">
    <citation type="submission" date="2020-12" db="EMBL/GenBank/DDBJ databases">
        <title>Metabolic potential, ecology and presence of endohyphal bacteria is reflected in genomic diversity of Mucoromycotina.</title>
        <authorList>
            <person name="Muszewska A."/>
            <person name="Okrasinska A."/>
            <person name="Steczkiewicz K."/>
            <person name="Drgas O."/>
            <person name="Orlowska M."/>
            <person name="Perlinska-Lenart U."/>
            <person name="Aleksandrzak-Piekarczyk T."/>
            <person name="Szatraj K."/>
            <person name="Zielenkiewicz U."/>
            <person name="Pilsyk S."/>
            <person name="Malc E."/>
            <person name="Mieczkowski P."/>
            <person name="Kruszewska J.S."/>
            <person name="Biernat P."/>
            <person name="Pawlowska J."/>
        </authorList>
    </citation>
    <scope>NUCLEOTIDE SEQUENCE</scope>
    <source>
        <strain evidence="2">WA0000051536</strain>
    </source>
</reference>
<dbReference type="Pfam" id="PF00106">
    <property type="entry name" value="adh_short"/>
    <property type="match status" value="1"/>
</dbReference>
<dbReference type="Gene3D" id="3.40.50.720">
    <property type="entry name" value="NAD(P)-binding Rossmann-like Domain"/>
    <property type="match status" value="1"/>
</dbReference>
<dbReference type="Proteomes" id="UP000612746">
    <property type="component" value="Unassembled WGS sequence"/>
</dbReference>
<dbReference type="InterPro" id="IPR036291">
    <property type="entry name" value="NAD(P)-bd_dom_sf"/>
</dbReference>
<dbReference type="SUPFAM" id="SSF51735">
    <property type="entry name" value="NAD(P)-binding Rossmann-fold domains"/>
    <property type="match status" value="1"/>
</dbReference>
<dbReference type="GO" id="GO:0016491">
    <property type="term" value="F:oxidoreductase activity"/>
    <property type="evidence" value="ECO:0007669"/>
    <property type="project" value="UniProtKB-KW"/>
</dbReference>
<evidence type="ECO:0000313" key="2">
    <source>
        <dbReference type="EMBL" id="KAG2180381.1"/>
    </source>
</evidence>
<name>A0A8H7UCC0_9FUNG</name>
<gene>
    <name evidence="2" type="ORF">INT44_003383</name>
</gene>
<proteinExistence type="predicted"/>
<dbReference type="PRINTS" id="PR00081">
    <property type="entry name" value="GDHRDH"/>
</dbReference>
<protein>
    <submittedName>
        <fullName evidence="2">Uncharacterized protein</fullName>
    </submittedName>
</protein>